<organism evidence="4 5">
    <name type="scientific">Neptunomonas qingdaonensis</name>
    <dbReference type="NCBI Taxonomy" id="1045558"/>
    <lineage>
        <taxon>Bacteria</taxon>
        <taxon>Pseudomonadati</taxon>
        <taxon>Pseudomonadota</taxon>
        <taxon>Gammaproteobacteria</taxon>
        <taxon>Oceanospirillales</taxon>
        <taxon>Oceanospirillaceae</taxon>
        <taxon>Neptunomonas</taxon>
    </lineage>
</organism>
<dbReference type="InterPro" id="IPR013154">
    <property type="entry name" value="ADH-like_N"/>
</dbReference>
<evidence type="ECO:0000313" key="5">
    <source>
        <dbReference type="Proteomes" id="UP000198623"/>
    </source>
</evidence>
<dbReference type="SUPFAM" id="SSF51735">
    <property type="entry name" value="NAD(P)-binding Rossmann-fold domains"/>
    <property type="match status" value="1"/>
</dbReference>
<dbReference type="InterPro" id="IPR051603">
    <property type="entry name" value="Zinc-ADH_QOR/CCCR"/>
</dbReference>
<dbReference type="STRING" id="1045558.SAMN05216175_10489"/>
<dbReference type="InterPro" id="IPR036291">
    <property type="entry name" value="NAD(P)-bd_dom_sf"/>
</dbReference>
<dbReference type="Gene3D" id="3.40.50.720">
    <property type="entry name" value="NAD(P)-binding Rossmann-like Domain"/>
    <property type="match status" value="1"/>
</dbReference>
<protein>
    <recommendedName>
        <fullName evidence="2">Zinc-type alcohol dehydrogenase-like protein</fullName>
    </recommendedName>
</protein>
<proteinExistence type="inferred from homology"/>
<keyword evidence="1" id="KW-0521">NADP</keyword>
<keyword evidence="2" id="KW-0479">Metal-binding</keyword>
<name>A0A1I2PUV1_9GAMM</name>
<sequence>MKAIGYLKSLEITQADSLVDFEQPTPTPTGRDLLVKIEAISVNPVDTKIRMRVAPENGEHKILGWDAVGEVVDVGDAVSIYKKGDKVWYAGDLTRPGTNAEYHIVDERIVGHKPTSVTNAQAAAFPLTAITAWELLFDRLQIPQNTAEDTRHQQQILVIGAAGGVGSILVQLASKLTNALVIGTASRPQSQQWVTELGADHVIDHRQPLSEELARIGVSNVSHVIGLNATEQHFPEIAKVIAPQGKFALIDDPSTPLDISLLKMKSVSLHWEFMYTRSMFGTDDMGKQGELLNKVADLIDAGEIKTTMGQHYGVISADNLKRAHADLESGKTIGKIVLEGF</sequence>
<dbReference type="SUPFAM" id="SSF50129">
    <property type="entry name" value="GroES-like"/>
    <property type="match status" value="1"/>
</dbReference>
<dbReference type="EMBL" id="FOOU01000004">
    <property type="protein sequence ID" value="SFG19912.1"/>
    <property type="molecule type" value="Genomic_DNA"/>
</dbReference>
<evidence type="ECO:0000259" key="3">
    <source>
        <dbReference type="SMART" id="SM00829"/>
    </source>
</evidence>
<dbReference type="OrthoDB" id="9785812at2"/>
<dbReference type="PANTHER" id="PTHR44154:SF1">
    <property type="entry name" value="QUINONE OXIDOREDUCTASE"/>
    <property type="match status" value="1"/>
</dbReference>
<gene>
    <name evidence="4" type="ORF">SAMN05216175_10489</name>
</gene>
<keyword evidence="2" id="KW-0560">Oxidoreductase</keyword>
<comment type="similarity">
    <text evidence="2">Belongs to the zinc-containing alcohol dehydrogenase family. Quinone oxidoreductase subfamily.</text>
</comment>
<dbReference type="Gene3D" id="3.90.180.10">
    <property type="entry name" value="Medium-chain alcohol dehydrogenases, catalytic domain"/>
    <property type="match status" value="1"/>
</dbReference>
<accession>A0A1I2PUV1</accession>
<dbReference type="PANTHER" id="PTHR44154">
    <property type="entry name" value="QUINONE OXIDOREDUCTASE"/>
    <property type="match status" value="1"/>
</dbReference>
<dbReference type="CDD" id="cd08252">
    <property type="entry name" value="AL_MDR"/>
    <property type="match status" value="1"/>
</dbReference>
<dbReference type="Proteomes" id="UP000198623">
    <property type="component" value="Unassembled WGS sequence"/>
</dbReference>
<dbReference type="AlphaFoldDB" id="A0A1I2PUV1"/>
<dbReference type="SMART" id="SM00829">
    <property type="entry name" value="PKS_ER"/>
    <property type="match status" value="1"/>
</dbReference>
<keyword evidence="2" id="KW-0862">Zinc</keyword>
<evidence type="ECO:0000313" key="4">
    <source>
        <dbReference type="EMBL" id="SFG19912.1"/>
    </source>
</evidence>
<dbReference type="GO" id="GO:0008270">
    <property type="term" value="F:zinc ion binding"/>
    <property type="evidence" value="ECO:0007669"/>
    <property type="project" value="InterPro"/>
</dbReference>
<dbReference type="Pfam" id="PF13602">
    <property type="entry name" value="ADH_zinc_N_2"/>
    <property type="match status" value="1"/>
</dbReference>
<reference evidence="5" key="1">
    <citation type="submission" date="2016-10" db="EMBL/GenBank/DDBJ databases">
        <authorList>
            <person name="Varghese N."/>
            <person name="Submissions S."/>
        </authorList>
    </citation>
    <scope>NUCLEOTIDE SEQUENCE [LARGE SCALE GENOMIC DNA]</scope>
    <source>
        <strain evidence="5">CGMCC 1.10971</strain>
    </source>
</reference>
<keyword evidence="5" id="KW-1185">Reference proteome</keyword>
<dbReference type="InterPro" id="IPR020843">
    <property type="entry name" value="ER"/>
</dbReference>
<feature type="domain" description="Enoyl reductase (ER)" evidence="3">
    <location>
        <begin position="5"/>
        <end position="338"/>
    </location>
</feature>
<dbReference type="InterPro" id="IPR014182">
    <property type="entry name" value="ADH_Zn_typ-1"/>
</dbReference>
<dbReference type="NCBIfam" id="TIGR02817">
    <property type="entry name" value="adh_fam_1"/>
    <property type="match status" value="1"/>
</dbReference>
<dbReference type="Pfam" id="PF08240">
    <property type="entry name" value="ADH_N"/>
    <property type="match status" value="1"/>
</dbReference>
<dbReference type="GO" id="GO:0016491">
    <property type="term" value="F:oxidoreductase activity"/>
    <property type="evidence" value="ECO:0007669"/>
    <property type="project" value="UniProtKB-KW"/>
</dbReference>
<dbReference type="InterPro" id="IPR011032">
    <property type="entry name" value="GroES-like_sf"/>
</dbReference>
<dbReference type="RefSeq" id="WP_090726345.1">
    <property type="nucleotide sequence ID" value="NZ_FOOU01000004.1"/>
</dbReference>
<evidence type="ECO:0000256" key="2">
    <source>
        <dbReference type="RuleBase" id="RU364000"/>
    </source>
</evidence>
<evidence type="ECO:0000256" key="1">
    <source>
        <dbReference type="ARBA" id="ARBA00022857"/>
    </source>
</evidence>